<reference evidence="1 2" key="1">
    <citation type="submission" date="2016-07" db="EMBL/GenBank/DDBJ databases">
        <title>Pervasive Adenine N6-methylation of Active Genes in Fungi.</title>
        <authorList>
            <consortium name="DOE Joint Genome Institute"/>
            <person name="Mondo S.J."/>
            <person name="Dannebaum R.O."/>
            <person name="Kuo R.C."/>
            <person name="Labutti K."/>
            <person name="Haridas S."/>
            <person name="Kuo A."/>
            <person name="Salamov A."/>
            <person name="Ahrendt S.R."/>
            <person name="Lipzen A."/>
            <person name="Sullivan W."/>
            <person name="Andreopoulos W.B."/>
            <person name="Clum A."/>
            <person name="Lindquist E."/>
            <person name="Daum C."/>
            <person name="Ramamoorthy G.K."/>
            <person name="Gryganskyi A."/>
            <person name="Culley D."/>
            <person name="Magnuson J.K."/>
            <person name="James T.Y."/>
            <person name="O'Malley M.A."/>
            <person name="Stajich J.E."/>
            <person name="Spatafora J.W."/>
            <person name="Visel A."/>
            <person name="Grigoriev I.V."/>
        </authorList>
    </citation>
    <scope>NUCLEOTIDE SEQUENCE [LARGE SCALE GENOMIC DNA]</scope>
    <source>
        <strain evidence="1 2">NRRL 2496</strain>
    </source>
</reference>
<organism evidence="1 2">
    <name type="scientific">Syncephalastrum racemosum</name>
    <name type="common">Filamentous fungus</name>
    <dbReference type="NCBI Taxonomy" id="13706"/>
    <lineage>
        <taxon>Eukaryota</taxon>
        <taxon>Fungi</taxon>
        <taxon>Fungi incertae sedis</taxon>
        <taxon>Mucoromycota</taxon>
        <taxon>Mucoromycotina</taxon>
        <taxon>Mucoromycetes</taxon>
        <taxon>Mucorales</taxon>
        <taxon>Syncephalastraceae</taxon>
        <taxon>Syncephalastrum</taxon>
    </lineage>
</organism>
<keyword evidence="2" id="KW-1185">Reference proteome</keyword>
<evidence type="ECO:0000313" key="1">
    <source>
        <dbReference type="EMBL" id="ORY98202.1"/>
    </source>
</evidence>
<dbReference type="EMBL" id="MCGN01000004">
    <property type="protein sequence ID" value="ORY98202.1"/>
    <property type="molecule type" value="Genomic_DNA"/>
</dbReference>
<protein>
    <submittedName>
        <fullName evidence="1">Uncharacterized protein</fullName>
    </submittedName>
</protein>
<accession>A0A1X2HH44</accession>
<evidence type="ECO:0000313" key="2">
    <source>
        <dbReference type="Proteomes" id="UP000242180"/>
    </source>
</evidence>
<sequence>MRKASRQCFRSVSIPRHRNRTYPSYVLPSGPGCLSFLLGNISLGKILKVHHWI</sequence>
<name>A0A1X2HH44_SYNRA</name>
<comment type="caution">
    <text evidence="1">The sequence shown here is derived from an EMBL/GenBank/DDBJ whole genome shotgun (WGS) entry which is preliminary data.</text>
</comment>
<gene>
    <name evidence="1" type="ORF">BCR43DRAFT_264123</name>
</gene>
<dbReference type="InParanoid" id="A0A1X2HH44"/>
<dbReference type="AlphaFoldDB" id="A0A1X2HH44"/>
<proteinExistence type="predicted"/>
<dbReference type="Proteomes" id="UP000242180">
    <property type="component" value="Unassembled WGS sequence"/>
</dbReference>